<keyword evidence="3" id="KW-1185">Reference proteome</keyword>
<keyword evidence="2" id="KW-0378">Hydrolase</keyword>
<dbReference type="Proteomes" id="UP001220377">
    <property type="component" value="Chromosome"/>
</dbReference>
<sequence length="314" mass="35037">MKNLIGKHKKLSITLLVLVILLAGGFGAGCEYFYRVAFVPAHKSFLSSGLSARQRDDRNWLSDTAKEKWTQAAAGHSSWTLRADYVPAATKSNKTIVVAHGYMNTKEDMATYIRMFHNAGYNVLAPDDRGHGQSDGNYIGYGWADRKDYLLWIQQLLRKKGTNQQLGLYGLSMGGATVMYLSGEKLPHQVKAIVEDCGYSSVDGEISYQAGSMYNLPRWPLVPGVLRVAQMHTGVDFKNADALTALRKNHLPTFFIHGAKDKFVPTKMVHANYKASAGKKQLWIVPGAGHAQSIFKAPQQYQERVTDFLARYMR</sequence>
<dbReference type="GO" id="GO:0016787">
    <property type="term" value="F:hydrolase activity"/>
    <property type="evidence" value="ECO:0007669"/>
    <property type="project" value="UniProtKB-KW"/>
</dbReference>
<dbReference type="Pfam" id="PF12146">
    <property type="entry name" value="Hydrolase_4"/>
    <property type="match status" value="1"/>
</dbReference>
<accession>A0ABY7WYW9</accession>
<dbReference type="Gene3D" id="3.40.50.1820">
    <property type="entry name" value="alpha/beta hydrolase"/>
    <property type="match status" value="1"/>
</dbReference>
<evidence type="ECO:0000259" key="1">
    <source>
        <dbReference type="Pfam" id="PF12146"/>
    </source>
</evidence>
<dbReference type="InterPro" id="IPR022742">
    <property type="entry name" value="Hydrolase_4"/>
</dbReference>
<organism evidence="2 3">
    <name type="scientific">Lacticaseibacillus pabuli</name>
    <dbReference type="NCBI Taxonomy" id="3025672"/>
    <lineage>
        <taxon>Bacteria</taxon>
        <taxon>Bacillati</taxon>
        <taxon>Bacillota</taxon>
        <taxon>Bacilli</taxon>
        <taxon>Lactobacillales</taxon>
        <taxon>Lactobacillaceae</taxon>
        <taxon>Lacticaseibacillus</taxon>
    </lineage>
</organism>
<gene>
    <name evidence="2" type="ORF">PQ472_02430</name>
</gene>
<dbReference type="PANTHER" id="PTHR43358:SF4">
    <property type="entry name" value="ALPHA_BETA HYDROLASE FOLD-1 DOMAIN-CONTAINING PROTEIN"/>
    <property type="match status" value="1"/>
</dbReference>
<feature type="domain" description="Serine aminopeptidase S33" evidence="1">
    <location>
        <begin position="91"/>
        <end position="194"/>
    </location>
</feature>
<dbReference type="InterPro" id="IPR029058">
    <property type="entry name" value="AB_hydrolase_fold"/>
</dbReference>
<proteinExistence type="predicted"/>
<name>A0ABY7WYW9_9LACO</name>
<dbReference type="PROSITE" id="PS51257">
    <property type="entry name" value="PROKAR_LIPOPROTEIN"/>
    <property type="match status" value="1"/>
</dbReference>
<protein>
    <submittedName>
        <fullName evidence="2">Alpha/beta hydrolase</fullName>
    </submittedName>
</protein>
<dbReference type="PANTHER" id="PTHR43358">
    <property type="entry name" value="ALPHA/BETA-HYDROLASE"/>
    <property type="match status" value="1"/>
</dbReference>
<evidence type="ECO:0000313" key="2">
    <source>
        <dbReference type="EMBL" id="WDF83110.1"/>
    </source>
</evidence>
<reference evidence="2 3" key="1">
    <citation type="submission" date="2023-02" db="EMBL/GenBank/DDBJ databases">
        <title>Genome sequence of Lacticaseibacillus sp. KACC 23028.</title>
        <authorList>
            <person name="Kim S."/>
            <person name="Heo J."/>
            <person name="Kwon S.-W."/>
        </authorList>
    </citation>
    <scope>NUCLEOTIDE SEQUENCE [LARGE SCALE GENOMIC DNA]</scope>
    <source>
        <strain evidence="2 3">KACC 23028</strain>
    </source>
</reference>
<dbReference type="RefSeq" id="WP_274261044.1">
    <property type="nucleotide sequence ID" value="NZ_CP117884.1"/>
</dbReference>
<dbReference type="InterPro" id="IPR052920">
    <property type="entry name" value="DNA-binding_regulatory"/>
</dbReference>
<dbReference type="EMBL" id="CP117884">
    <property type="protein sequence ID" value="WDF83110.1"/>
    <property type="molecule type" value="Genomic_DNA"/>
</dbReference>
<dbReference type="SUPFAM" id="SSF53474">
    <property type="entry name" value="alpha/beta-Hydrolases"/>
    <property type="match status" value="1"/>
</dbReference>
<evidence type="ECO:0000313" key="3">
    <source>
        <dbReference type="Proteomes" id="UP001220377"/>
    </source>
</evidence>